<dbReference type="EMBL" id="MLYP01000042">
    <property type="protein sequence ID" value="OIJ91269.1"/>
    <property type="molecule type" value="Genomic_DNA"/>
</dbReference>
<dbReference type="AlphaFoldDB" id="A0A1S2PBP8"/>
<feature type="region of interest" description="Disordered" evidence="1">
    <location>
        <begin position="24"/>
        <end position="145"/>
    </location>
</feature>
<gene>
    <name evidence="2" type="ORF">BIV24_16400</name>
</gene>
<dbReference type="Proteomes" id="UP000179935">
    <property type="component" value="Unassembled WGS sequence"/>
</dbReference>
<accession>A0A1S2PBP8</accession>
<protein>
    <submittedName>
        <fullName evidence="2">Uncharacterized protein</fullName>
    </submittedName>
</protein>
<proteinExistence type="predicted"/>
<organism evidence="2 3">
    <name type="scientific">Streptomyces colonosanans</name>
    <dbReference type="NCBI Taxonomy" id="1428652"/>
    <lineage>
        <taxon>Bacteria</taxon>
        <taxon>Bacillati</taxon>
        <taxon>Actinomycetota</taxon>
        <taxon>Actinomycetes</taxon>
        <taxon>Kitasatosporales</taxon>
        <taxon>Streptomycetaceae</taxon>
        <taxon>Streptomyces</taxon>
    </lineage>
</organism>
<name>A0A1S2PBP8_9ACTN</name>
<evidence type="ECO:0000256" key="1">
    <source>
        <dbReference type="SAM" id="MobiDB-lite"/>
    </source>
</evidence>
<reference evidence="2 3" key="1">
    <citation type="submission" date="2016-10" db="EMBL/GenBank/DDBJ databases">
        <title>Genome sequence of Streptomyces sp. MUSC 93.</title>
        <authorList>
            <person name="Lee L.-H."/>
            <person name="Ser H.-L."/>
            <person name="Law J.W.-F."/>
        </authorList>
    </citation>
    <scope>NUCLEOTIDE SEQUENCE [LARGE SCALE GENOMIC DNA]</scope>
    <source>
        <strain evidence="2 3">MUSC 93</strain>
    </source>
</reference>
<evidence type="ECO:0000313" key="2">
    <source>
        <dbReference type="EMBL" id="OIJ91269.1"/>
    </source>
</evidence>
<keyword evidence="3" id="KW-1185">Reference proteome</keyword>
<comment type="caution">
    <text evidence="2">The sequence shown here is derived from an EMBL/GenBank/DDBJ whole genome shotgun (WGS) entry which is preliminary data.</text>
</comment>
<feature type="compositionally biased region" description="Low complexity" evidence="1">
    <location>
        <begin position="80"/>
        <end position="122"/>
    </location>
</feature>
<feature type="compositionally biased region" description="Low complexity" evidence="1">
    <location>
        <begin position="53"/>
        <end position="68"/>
    </location>
</feature>
<feature type="compositionally biased region" description="Low complexity" evidence="1">
    <location>
        <begin position="130"/>
        <end position="142"/>
    </location>
</feature>
<dbReference type="STRING" id="1428652.BIV24_16400"/>
<sequence>MALAVGGLTLAAGALSLVRLTSGSVTDGGGGTAEAQPRIGSSDVVGSTADSVAATPSPRTASRRASAAMGGVSATPSARTTAHPSSSAPRAADPATGIPEAPSTPTASETPEPSAPPTSAAPLPTPSPTTTPEDSDPDTSAPGLCVPVIGLCVNDLSSPKN</sequence>
<evidence type="ECO:0000313" key="3">
    <source>
        <dbReference type="Proteomes" id="UP000179935"/>
    </source>
</evidence>